<comment type="caution">
    <text evidence="3">The sequence shown here is derived from an EMBL/GenBank/DDBJ whole genome shotgun (WGS) entry which is preliminary data.</text>
</comment>
<sequence>MDTVELSSRPIDGAYRDPQFCGAYYQCIDGKAYPQNCPLGLFFRFTTLDCTIITCVKPEYTDCPTSYNEVFHKEPQQCEPNQKDFSTPCFTKTDECAPNLNATVPSLIDCRIYYHCDNGVSWPQQCPPGFFFNPVVNPRTCTIKLCVRAEDANCPRPGGWSEWSPWSDCEPSCGGDGIRTRTRNCNNPPPINGGAECPGVPIEVEGCRTPDCGIYRVPAFMVSLQTSTILSQGRVKWSSIDVNQDDLFNFADNSLNIKKSGLYYFSITATIGGNSGTSLSLENLGKRMGLKRERNEKSFDLITRNCLFNLNSLFRPYVHQGLPSSFLAGDNFGKDTSWLGFEYSSNNYLFAGSELSTFDERYLALDSIINMRNFMAVNSNRRFISREGGVYFINFGIGPFSAENVNVSIFINSANNPYERIRRNSKHIDSSDQLSRSFIRLIDDDTSFEYFIEGGHNSSEGFPTYLLAYKLNDSLPILFVWQIFFTTLFSPSSSFNCPVDNNFRPIDGAYRDPQFCGAYYQCINGKAYPQNCPLGLFFRFTTLDCTIITCVAPEYADCPTSNNEVFHKEPQQCEPNQKDFSTPCFTKTDECAPNLNATVPSLIDCRIYYHCENGVSWPQQCPPGFFFSPVVNPRTCTVKLCVRAEDANCPRPGGWSEWSPWGECEPSCGGDGIRTRTRNCNNPPPINGGAECPGVPIEVEGCRTPDCGYYREPAFMVSLQRTTSFNIEKVRWSSIDINQDDLFSSGDNSLNIKKSGLYYMSMTATVAFNSGIRLALENAGRTIGLTRERLTSSFDLTTRSGLFTLSSLYRPHIYQRLSSANLVGDDTGKDTSWLGFRYSSDNYIYAAISSSGRHDGILNMTSIGSIRGFQISNGYSTFTAGATGYYFVSFGVGTSSNSAVNASILIDSVSTASEQIVRNYPHRNDNTQLSRSFICQFESGYRTFEYFLQGYQDYSYDSTYLSAFRLNESSPILYVTQGPGVHSPCGSQTYRMNFNRILHDTTYSWNSSDVYIAPKDGTYYVDLNIAVQRYSIAEVSVRVNQVEMFRLYRRRSESAGSDLISKAGLVRMNAGDNLHVDYTGCIANNEVYSSMSLFLIV</sequence>
<proteinExistence type="predicted"/>
<reference evidence="3 4" key="1">
    <citation type="submission" date="2020-08" db="EMBL/GenBank/DDBJ databases">
        <authorList>
            <person name="Hejnol A."/>
        </authorList>
    </citation>
    <scope>NUCLEOTIDE SEQUENCE [LARGE SCALE GENOMIC DNA]</scope>
</reference>
<dbReference type="InterPro" id="IPR002557">
    <property type="entry name" value="Chitin-bd_dom"/>
</dbReference>
<feature type="domain" description="Chitin-binding type-2" evidence="2">
    <location>
        <begin position="3"/>
        <end position="65"/>
    </location>
</feature>
<evidence type="ECO:0000313" key="4">
    <source>
        <dbReference type="Proteomes" id="UP000549394"/>
    </source>
</evidence>
<name>A0A7I8VD15_9ANNE</name>
<dbReference type="Proteomes" id="UP000549394">
    <property type="component" value="Unassembled WGS sequence"/>
</dbReference>
<protein>
    <submittedName>
        <fullName evidence="3">DgyrCDS3193</fullName>
    </submittedName>
</protein>
<dbReference type="Pfam" id="PF00090">
    <property type="entry name" value="TSP_1"/>
    <property type="match status" value="2"/>
</dbReference>
<dbReference type="FunFam" id="2.20.100.10:FF:000001">
    <property type="entry name" value="semaphorin-5A isoform X1"/>
    <property type="match status" value="2"/>
</dbReference>
<evidence type="ECO:0000256" key="1">
    <source>
        <dbReference type="ARBA" id="ARBA00023157"/>
    </source>
</evidence>
<dbReference type="SMART" id="SM00209">
    <property type="entry name" value="TSP1"/>
    <property type="match status" value="2"/>
</dbReference>
<dbReference type="SUPFAM" id="SSF49842">
    <property type="entry name" value="TNF-like"/>
    <property type="match status" value="2"/>
</dbReference>
<dbReference type="PANTHER" id="PTHR16311:SF3">
    <property type="entry name" value="THROMBOSPONDIN TYPE-1 DOMAIN-CONTAINING PROTEIN 1"/>
    <property type="match status" value="1"/>
</dbReference>
<dbReference type="EMBL" id="CAJFCJ010000005">
    <property type="protein sequence ID" value="CAD5114041.1"/>
    <property type="molecule type" value="Genomic_DNA"/>
</dbReference>
<accession>A0A7I8VD15</accession>
<keyword evidence="1" id="KW-1015">Disulfide bond</keyword>
<dbReference type="Gene3D" id="2.170.140.10">
    <property type="entry name" value="Chitin binding domain"/>
    <property type="match status" value="4"/>
</dbReference>
<dbReference type="SUPFAM" id="SSF82895">
    <property type="entry name" value="TSP-1 type 1 repeat"/>
    <property type="match status" value="2"/>
</dbReference>
<dbReference type="GO" id="GO:0008061">
    <property type="term" value="F:chitin binding"/>
    <property type="evidence" value="ECO:0007669"/>
    <property type="project" value="InterPro"/>
</dbReference>
<dbReference type="InterPro" id="IPR038877">
    <property type="entry name" value="THSD1"/>
</dbReference>
<feature type="domain" description="Chitin-binding type-2" evidence="2">
    <location>
        <begin position="93"/>
        <end position="156"/>
    </location>
</feature>
<dbReference type="InterPro" id="IPR036383">
    <property type="entry name" value="TSP1_rpt_sf"/>
</dbReference>
<evidence type="ECO:0000313" key="3">
    <source>
        <dbReference type="EMBL" id="CAD5114041.1"/>
    </source>
</evidence>
<dbReference type="PROSITE" id="PS50940">
    <property type="entry name" value="CHIT_BIND_II"/>
    <property type="match status" value="4"/>
</dbReference>
<dbReference type="PRINTS" id="PR01705">
    <property type="entry name" value="TSP1REPEAT"/>
</dbReference>
<dbReference type="InterPro" id="IPR036508">
    <property type="entry name" value="Chitin-bd_dom_sf"/>
</dbReference>
<dbReference type="PROSITE" id="PS50092">
    <property type="entry name" value="TSP1"/>
    <property type="match status" value="2"/>
</dbReference>
<feature type="domain" description="Chitin-binding type-2" evidence="2">
    <location>
        <begin position="494"/>
        <end position="560"/>
    </location>
</feature>
<dbReference type="GO" id="GO:0005576">
    <property type="term" value="C:extracellular region"/>
    <property type="evidence" value="ECO:0007669"/>
    <property type="project" value="InterPro"/>
</dbReference>
<dbReference type="GO" id="GO:0071944">
    <property type="term" value="C:cell periphery"/>
    <property type="evidence" value="ECO:0007669"/>
    <property type="project" value="TreeGrafter"/>
</dbReference>
<dbReference type="SUPFAM" id="SSF57625">
    <property type="entry name" value="Invertebrate chitin-binding proteins"/>
    <property type="match status" value="4"/>
</dbReference>
<dbReference type="Pfam" id="PF01607">
    <property type="entry name" value="CBM_14"/>
    <property type="match status" value="4"/>
</dbReference>
<dbReference type="SMART" id="SM00494">
    <property type="entry name" value="ChtBD2"/>
    <property type="match status" value="4"/>
</dbReference>
<feature type="domain" description="Chitin-binding type-2" evidence="2">
    <location>
        <begin position="588"/>
        <end position="651"/>
    </location>
</feature>
<dbReference type="AlphaFoldDB" id="A0A7I8VD15"/>
<gene>
    <name evidence="3" type="ORF">DGYR_LOCUS2934</name>
</gene>
<dbReference type="Gene3D" id="2.60.120.40">
    <property type="match status" value="1"/>
</dbReference>
<dbReference type="Gene3D" id="2.20.100.10">
    <property type="entry name" value="Thrombospondin type-1 (TSP1) repeat"/>
    <property type="match status" value="2"/>
</dbReference>
<evidence type="ECO:0000259" key="2">
    <source>
        <dbReference type="PROSITE" id="PS50940"/>
    </source>
</evidence>
<dbReference type="PANTHER" id="PTHR16311">
    <property type="entry name" value="THROMBOSPONDIN TYPE I DOMAIN-CONTAINING 1"/>
    <property type="match status" value="1"/>
</dbReference>
<organism evidence="3 4">
    <name type="scientific">Dimorphilus gyrociliatus</name>
    <dbReference type="NCBI Taxonomy" id="2664684"/>
    <lineage>
        <taxon>Eukaryota</taxon>
        <taxon>Metazoa</taxon>
        <taxon>Spiralia</taxon>
        <taxon>Lophotrochozoa</taxon>
        <taxon>Annelida</taxon>
        <taxon>Polychaeta</taxon>
        <taxon>Polychaeta incertae sedis</taxon>
        <taxon>Dinophilidae</taxon>
        <taxon>Dimorphilus</taxon>
    </lineage>
</organism>
<dbReference type="InterPro" id="IPR000884">
    <property type="entry name" value="TSP1_rpt"/>
</dbReference>
<keyword evidence="4" id="KW-1185">Reference proteome</keyword>
<dbReference type="InterPro" id="IPR008983">
    <property type="entry name" value="Tumour_necrosis_fac-like_dom"/>
</dbReference>